<evidence type="ECO:0000313" key="3">
    <source>
        <dbReference type="EMBL" id="GFH54943.1"/>
    </source>
</evidence>
<dbReference type="PROSITE" id="PS50076">
    <property type="entry name" value="DNAJ_2"/>
    <property type="match status" value="1"/>
</dbReference>
<dbReference type="GO" id="GO:0005634">
    <property type="term" value="C:nucleus"/>
    <property type="evidence" value="ECO:0007669"/>
    <property type="project" value="TreeGrafter"/>
</dbReference>
<sequence>MSAATIIEEAFGPEANLYTTVLKLPESNDYSSIPAAKLRKAYYRQALKYHPDKQSDKSSEEIKDAKQKFQAISVAYSILSDEERRKLYDETGEMDDNDDMVDQTNSDAWKDYFKGIFGKVTTADIDRFTESYKCSDEEEKDVLKYYKQFRGDLNKMLECVMCSDDVDKRRWVEDYIKPAIEKGDVDDYMSKVESTLGVVESDESSEQSDKDADETETEEEEEEEDSDSDKKKGKKRKTKTTQKKPAKKKNKKKDAGVSDDLIAAIRGRASGGGQGFGGILAGLEERYAPKNSKKKGKKKKTEDIPDDEFEKIQKRLDAQRKSRK</sequence>
<dbReference type="EMBL" id="BLLK01000047">
    <property type="protein sequence ID" value="GFH54943.1"/>
    <property type="molecule type" value="Genomic_DNA"/>
</dbReference>
<dbReference type="GO" id="GO:0031072">
    <property type="term" value="F:heat shock protein binding"/>
    <property type="evidence" value="ECO:0007669"/>
    <property type="project" value="TreeGrafter"/>
</dbReference>
<dbReference type="InterPro" id="IPR018253">
    <property type="entry name" value="DnaJ_domain_CS"/>
</dbReference>
<dbReference type="InterPro" id="IPR056453">
    <property type="entry name" value="HTH_DNAJC9"/>
</dbReference>
<reference evidence="3 4" key="1">
    <citation type="journal article" date="2021" name="Sci. Rep.">
        <title>The genome of the diatom Chaetoceros tenuissimus carries an ancient integrated fragment of an extant virus.</title>
        <authorList>
            <person name="Hongo Y."/>
            <person name="Kimura K."/>
            <person name="Takaki Y."/>
            <person name="Yoshida Y."/>
            <person name="Baba S."/>
            <person name="Kobayashi G."/>
            <person name="Nagasaki K."/>
            <person name="Hano T."/>
            <person name="Tomaru Y."/>
        </authorList>
    </citation>
    <scope>NUCLEOTIDE SEQUENCE [LARGE SCALE GENOMIC DNA]</scope>
    <source>
        <strain evidence="3 4">NIES-3715</strain>
    </source>
</reference>
<dbReference type="PANTHER" id="PTHR44144">
    <property type="entry name" value="DNAJ HOMOLOG SUBFAMILY C MEMBER 9"/>
    <property type="match status" value="1"/>
</dbReference>
<evidence type="ECO:0000256" key="1">
    <source>
        <dbReference type="SAM" id="MobiDB-lite"/>
    </source>
</evidence>
<feature type="compositionally biased region" description="Basic and acidic residues" evidence="1">
    <location>
        <begin position="310"/>
        <end position="324"/>
    </location>
</feature>
<dbReference type="PRINTS" id="PR00625">
    <property type="entry name" value="JDOMAIN"/>
</dbReference>
<feature type="compositionally biased region" description="Basic residues" evidence="1">
    <location>
        <begin position="231"/>
        <end position="252"/>
    </location>
</feature>
<dbReference type="SMART" id="SM00271">
    <property type="entry name" value="DnaJ"/>
    <property type="match status" value="1"/>
</dbReference>
<dbReference type="PANTHER" id="PTHR44144:SF1">
    <property type="entry name" value="DNAJ HOMOLOG SUBFAMILY C MEMBER 9"/>
    <property type="match status" value="1"/>
</dbReference>
<dbReference type="AlphaFoldDB" id="A0AAD3CZM3"/>
<dbReference type="InterPro" id="IPR001623">
    <property type="entry name" value="DnaJ_domain"/>
</dbReference>
<dbReference type="SUPFAM" id="SSF46565">
    <property type="entry name" value="Chaperone J-domain"/>
    <property type="match status" value="1"/>
</dbReference>
<accession>A0AAD3CZM3</accession>
<dbReference type="PROSITE" id="PS00636">
    <property type="entry name" value="DNAJ_1"/>
    <property type="match status" value="1"/>
</dbReference>
<dbReference type="Proteomes" id="UP001054902">
    <property type="component" value="Unassembled WGS sequence"/>
</dbReference>
<dbReference type="Pfam" id="PF00226">
    <property type="entry name" value="DnaJ"/>
    <property type="match status" value="1"/>
</dbReference>
<proteinExistence type="predicted"/>
<evidence type="ECO:0000259" key="2">
    <source>
        <dbReference type="PROSITE" id="PS50076"/>
    </source>
</evidence>
<dbReference type="InterPro" id="IPR052594">
    <property type="entry name" value="J_domain-containing_protein"/>
</dbReference>
<dbReference type="InterPro" id="IPR036869">
    <property type="entry name" value="J_dom_sf"/>
</dbReference>
<gene>
    <name evidence="3" type="ORF">CTEN210_11419</name>
</gene>
<protein>
    <recommendedName>
        <fullName evidence="2">J domain-containing protein</fullName>
    </recommendedName>
</protein>
<name>A0AAD3CZM3_9STRA</name>
<feature type="region of interest" description="Disordered" evidence="1">
    <location>
        <begin position="284"/>
        <end position="324"/>
    </location>
</feature>
<feature type="compositionally biased region" description="Acidic residues" evidence="1">
    <location>
        <begin position="200"/>
        <end position="227"/>
    </location>
</feature>
<organism evidence="3 4">
    <name type="scientific">Chaetoceros tenuissimus</name>
    <dbReference type="NCBI Taxonomy" id="426638"/>
    <lineage>
        <taxon>Eukaryota</taxon>
        <taxon>Sar</taxon>
        <taxon>Stramenopiles</taxon>
        <taxon>Ochrophyta</taxon>
        <taxon>Bacillariophyta</taxon>
        <taxon>Coscinodiscophyceae</taxon>
        <taxon>Chaetocerotophycidae</taxon>
        <taxon>Chaetocerotales</taxon>
        <taxon>Chaetocerotaceae</taxon>
        <taxon>Chaetoceros</taxon>
    </lineage>
</organism>
<dbReference type="Gene3D" id="1.10.287.110">
    <property type="entry name" value="DnaJ domain"/>
    <property type="match status" value="1"/>
</dbReference>
<comment type="caution">
    <text evidence="3">The sequence shown here is derived from an EMBL/GenBank/DDBJ whole genome shotgun (WGS) entry which is preliminary data.</text>
</comment>
<dbReference type="CDD" id="cd06257">
    <property type="entry name" value="DnaJ"/>
    <property type="match status" value="1"/>
</dbReference>
<feature type="region of interest" description="Disordered" evidence="1">
    <location>
        <begin position="196"/>
        <end position="259"/>
    </location>
</feature>
<dbReference type="GO" id="GO:0005737">
    <property type="term" value="C:cytoplasm"/>
    <property type="evidence" value="ECO:0007669"/>
    <property type="project" value="TreeGrafter"/>
</dbReference>
<evidence type="ECO:0000313" key="4">
    <source>
        <dbReference type="Proteomes" id="UP001054902"/>
    </source>
</evidence>
<keyword evidence="4" id="KW-1185">Reference proteome</keyword>
<dbReference type="Pfam" id="PF23302">
    <property type="entry name" value="HTH_DNAJC9"/>
    <property type="match status" value="1"/>
</dbReference>
<feature type="domain" description="J" evidence="2">
    <location>
        <begin position="17"/>
        <end position="92"/>
    </location>
</feature>